<gene>
    <name evidence="2" type="ORF">PCOR1329_LOCUS20739</name>
</gene>
<dbReference type="EMBL" id="CAUYUJ010006734">
    <property type="protein sequence ID" value="CAK0818480.1"/>
    <property type="molecule type" value="Genomic_DNA"/>
</dbReference>
<evidence type="ECO:0000313" key="2">
    <source>
        <dbReference type="EMBL" id="CAK0818480.1"/>
    </source>
</evidence>
<comment type="caution">
    <text evidence="2">The sequence shown here is derived from an EMBL/GenBank/DDBJ whole genome shotgun (WGS) entry which is preliminary data.</text>
</comment>
<reference evidence="2" key="1">
    <citation type="submission" date="2023-10" db="EMBL/GenBank/DDBJ databases">
        <authorList>
            <person name="Chen Y."/>
            <person name="Shah S."/>
            <person name="Dougan E. K."/>
            <person name="Thang M."/>
            <person name="Chan C."/>
        </authorList>
    </citation>
    <scope>NUCLEOTIDE SEQUENCE [LARGE SCALE GENOMIC DNA]</scope>
</reference>
<protein>
    <submittedName>
        <fullName evidence="2">Uncharacterized protein</fullName>
    </submittedName>
</protein>
<feature type="non-terminal residue" evidence="2">
    <location>
        <position position="226"/>
    </location>
</feature>
<accession>A0ABN9RHE2</accession>
<feature type="region of interest" description="Disordered" evidence="1">
    <location>
        <begin position="206"/>
        <end position="226"/>
    </location>
</feature>
<feature type="region of interest" description="Disordered" evidence="1">
    <location>
        <begin position="85"/>
        <end position="160"/>
    </location>
</feature>
<feature type="non-terminal residue" evidence="2">
    <location>
        <position position="1"/>
    </location>
</feature>
<organism evidence="2 3">
    <name type="scientific">Prorocentrum cordatum</name>
    <dbReference type="NCBI Taxonomy" id="2364126"/>
    <lineage>
        <taxon>Eukaryota</taxon>
        <taxon>Sar</taxon>
        <taxon>Alveolata</taxon>
        <taxon>Dinophyceae</taxon>
        <taxon>Prorocentrales</taxon>
        <taxon>Prorocentraceae</taxon>
        <taxon>Prorocentrum</taxon>
    </lineage>
</organism>
<feature type="compositionally biased region" description="Low complexity" evidence="1">
    <location>
        <begin position="7"/>
        <end position="18"/>
    </location>
</feature>
<feature type="compositionally biased region" description="Basic and acidic residues" evidence="1">
    <location>
        <begin position="85"/>
        <end position="97"/>
    </location>
</feature>
<feature type="compositionally biased region" description="Low complexity" evidence="1">
    <location>
        <begin position="34"/>
        <end position="55"/>
    </location>
</feature>
<name>A0ABN9RHE2_9DINO</name>
<feature type="region of interest" description="Disordered" evidence="1">
    <location>
        <begin position="1"/>
        <end position="70"/>
    </location>
</feature>
<evidence type="ECO:0000313" key="3">
    <source>
        <dbReference type="Proteomes" id="UP001189429"/>
    </source>
</evidence>
<proteinExistence type="predicted"/>
<dbReference type="Proteomes" id="UP001189429">
    <property type="component" value="Unassembled WGS sequence"/>
</dbReference>
<keyword evidence="3" id="KW-1185">Reference proteome</keyword>
<evidence type="ECO:0000256" key="1">
    <source>
        <dbReference type="SAM" id="MobiDB-lite"/>
    </source>
</evidence>
<feature type="compositionally biased region" description="Basic and acidic residues" evidence="1">
    <location>
        <begin position="21"/>
        <end position="33"/>
    </location>
</feature>
<sequence>RRRARAGRGLPPGLLAVRAVRRGELPRRPRRDAPLPGARAGPGAAGAAAGAAPGPRARRRGRPGDRAREGVLRVAAWRPLPRLRQEHLHREPRRERPGAGPLRGVRPGGRLGQELPRRVRAPGGVPGRGRGDHRLRRAPLPALPRGGRRPPRRGHQVGRAGVRHVERGAAQLVRALRLGAHDPAAAPQAVPLRRPQRGLPVLRLVPHGHRRARRLRAAGAGRRRER</sequence>
<feature type="compositionally biased region" description="Basic residues" evidence="1">
    <location>
        <begin position="146"/>
        <end position="156"/>
    </location>
</feature>